<feature type="transmembrane region" description="Helical" evidence="5">
    <location>
        <begin position="83"/>
        <end position="102"/>
    </location>
</feature>
<protein>
    <recommendedName>
        <fullName evidence="6">Sugar phosphate transporter domain-containing protein</fullName>
    </recommendedName>
</protein>
<proteinExistence type="predicted"/>
<reference evidence="7" key="1">
    <citation type="journal article" date="2021" name="Proc. Natl. Acad. Sci. U.S.A.">
        <title>Three genomes in the algal genus Volvox reveal the fate of a haploid sex-determining region after a transition to homothallism.</title>
        <authorList>
            <person name="Yamamoto K."/>
            <person name="Hamaji T."/>
            <person name="Kawai-Toyooka H."/>
            <person name="Matsuzaki R."/>
            <person name="Takahashi F."/>
            <person name="Nishimura Y."/>
            <person name="Kawachi M."/>
            <person name="Noguchi H."/>
            <person name="Minakuchi Y."/>
            <person name="Umen J.G."/>
            <person name="Toyoda A."/>
            <person name="Nozaki H."/>
        </authorList>
    </citation>
    <scope>NUCLEOTIDE SEQUENCE</scope>
    <source>
        <strain evidence="7">NIES-3785</strain>
    </source>
</reference>
<dbReference type="AlphaFoldDB" id="A0A8J4LVW8"/>
<dbReference type="GO" id="GO:0016020">
    <property type="term" value="C:membrane"/>
    <property type="evidence" value="ECO:0007669"/>
    <property type="project" value="UniProtKB-SubCell"/>
</dbReference>
<organism evidence="7 8">
    <name type="scientific">Volvox reticuliferus</name>
    <dbReference type="NCBI Taxonomy" id="1737510"/>
    <lineage>
        <taxon>Eukaryota</taxon>
        <taxon>Viridiplantae</taxon>
        <taxon>Chlorophyta</taxon>
        <taxon>core chlorophytes</taxon>
        <taxon>Chlorophyceae</taxon>
        <taxon>CS clade</taxon>
        <taxon>Chlamydomonadales</taxon>
        <taxon>Volvocaceae</taxon>
        <taxon>Volvox</taxon>
    </lineage>
</organism>
<keyword evidence="3 5" id="KW-1133">Transmembrane helix</keyword>
<dbReference type="Pfam" id="PF03151">
    <property type="entry name" value="TPT"/>
    <property type="match status" value="1"/>
</dbReference>
<feature type="transmembrane region" description="Helical" evidence="5">
    <location>
        <begin position="122"/>
        <end position="139"/>
    </location>
</feature>
<dbReference type="Proteomes" id="UP000722791">
    <property type="component" value="Unassembled WGS sequence"/>
</dbReference>
<evidence type="ECO:0000256" key="5">
    <source>
        <dbReference type="SAM" id="Phobius"/>
    </source>
</evidence>
<evidence type="ECO:0000256" key="3">
    <source>
        <dbReference type="ARBA" id="ARBA00022989"/>
    </source>
</evidence>
<keyword evidence="2 5" id="KW-0812">Transmembrane</keyword>
<evidence type="ECO:0000313" key="7">
    <source>
        <dbReference type="EMBL" id="GIM11550.1"/>
    </source>
</evidence>
<feature type="transmembrane region" description="Helical" evidence="5">
    <location>
        <begin position="256"/>
        <end position="274"/>
    </location>
</feature>
<evidence type="ECO:0000259" key="6">
    <source>
        <dbReference type="Pfam" id="PF03151"/>
    </source>
</evidence>
<evidence type="ECO:0000256" key="1">
    <source>
        <dbReference type="ARBA" id="ARBA00004141"/>
    </source>
</evidence>
<gene>
    <name evidence="7" type="ORF">Vretimale_15038</name>
</gene>
<dbReference type="EMBL" id="BNCQ01000039">
    <property type="protein sequence ID" value="GIM11550.1"/>
    <property type="molecule type" value="Genomic_DNA"/>
</dbReference>
<evidence type="ECO:0000256" key="4">
    <source>
        <dbReference type="ARBA" id="ARBA00023136"/>
    </source>
</evidence>
<feature type="transmembrane region" description="Helical" evidence="5">
    <location>
        <begin position="44"/>
        <end position="71"/>
    </location>
</feature>
<dbReference type="InterPro" id="IPR050186">
    <property type="entry name" value="TPT_transporter"/>
</dbReference>
<keyword evidence="4 5" id="KW-0472">Membrane</keyword>
<comment type="subcellular location">
    <subcellularLocation>
        <location evidence="1">Membrane</location>
        <topology evidence="1">Multi-pass membrane protein</topology>
    </subcellularLocation>
</comment>
<name>A0A8J4LVW8_9CHLO</name>
<feature type="domain" description="Sugar phosphate transporter" evidence="6">
    <location>
        <begin position="23"/>
        <end position="272"/>
    </location>
</feature>
<evidence type="ECO:0000256" key="2">
    <source>
        <dbReference type="ARBA" id="ARBA00022692"/>
    </source>
</evidence>
<feature type="transmembrane region" description="Helical" evidence="5">
    <location>
        <begin position="12"/>
        <end position="32"/>
    </location>
</feature>
<dbReference type="Gene3D" id="1.10.3730.20">
    <property type="match status" value="1"/>
</dbReference>
<dbReference type="InterPro" id="IPR037185">
    <property type="entry name" value="EmrE-like"/>
</dbReference>
<accession>A0A8J4LVW8</accession>
<sequence>MEMPHFFVASQSLRNGVLNVASGLFMVVLWLTRLHPTPSVDAKFFAALLPVALFHTVGHIAAVVSFSQMAVSFAHIVKSAEPVFSVALSGPLLGVSYPWYVWASLLPIVAGCSLSAMKEVSFAWNGFNNAMISNLGMVLRNIYSKKSLNDYKHIDGINLFGLISFASLLYCLPAALVLESGTWQAAWQAAATKAGQKATLQLLLWGGVFYHLYNQLSYMVLDQGISPVTFSVGNTMKRVAVVVSSVMFFRNPVSPLNWAGSFIAIAGTYLYSLATDRFTAEKKKAAAAEKKQQ</sequence>
<evidence type="ECO:0000313" key="8">
    <source>
        <dbReference type="Proteomes" id="UP000722791"/>
    </source>
</evidence>
<comment type="caution">
    <text evidence="7">The sequence shown here is derived from an EMBL/GenBank/DDBJ whole genome shotgun (WGS) entry which is preliminary data.</text>
</comment>
<dbReference type="InterPro" id="IPR004853">
    <property type="entry name" value="Sugar_P_trans_dom"/>
</dbReference>
<feature type="transmembrane region" description="Helical" evidence="5">
    <location>
        <begin position="159"/>
        <end position="178"/>
    </location>
</feature>
<dbReference type="PANTHER" id="PTHR11132">
    <property type="entry name" value="SOLUTE CARRIER FAMILY 35"/>
    <property type="match status" value="1"/>
</dbReference>
<dbReference type="SUPFAM" id="SSF103481">
    <property type="entry name" value="Multidrug resistance efflux transporter EmrE"/>
    <property type="match status" value="2"/>
</dbReference>